<dbReference type="InterPro" id="IPR015424">
    <property type="entry name" value="PyrdxlP-dep_Trfase"/>
</dbReference>
<comment type="cofactor">
    <cofactor evidence="1">
        <name>pyridoxal 5'-phosphate</name>
        <dbReference type="ChEBI" id="CHEBI:597326"/>
    </cofactor>
</comment>
<keyword evidence="9" id="KW-1185">Reference proteome</keyword>
<dbReference type="Pfam" id="PF01276">
    <property type="entry name" value="OKR_DC_1"/>
    <property type="match status" value="1"/>
</dbReference>
<accession>A0A9J6QWH0</accession>
<reference evidence="8" key="1">
    <citation type="submission" date="2022-09" db="EMBL/GenBank/DDBJ databases">
        <title>Culturomic study of gut microbiota in children with autism spectrum disorder.</title>
        <authorList>
            <person name="Efimov B.A."/>
            <person name="Chaplin A.V."/>
            <person name="Sokolova S.R."/>
            <person name="Pikina A.P."/>
            <person name="Korzhanova M."/>
            <person name="Belova V."/>
            <person name="Korostin D."/>
        </authorList>
    </citation>
    <scope>NUCLEOTIDE SEQUENCE</scope>
    <source>
        <strain evidence="8">ASD5510</strain>
    </source>
</reference>
<dbReference type="GO" id="GO:0016831">
    <property type="term" value="F:carboxy-lyase activity"/>
    <property type="evidence" value="ECO:0007669"/>
    <property type="project" value="UniProtKB-KW"/>
</dbReference>
<dbReference type="InterPro" id="IPR015421">
    <property type="entry name" value="PyrdxlP-dep_Trfase_major"/>
</dbReference>
<evidence type="ECO:0000313" key="8">
    <source>
        <dbReference type="EMBL" id="MCU7379766.1"/>
    </source>
</evidence>
<dbReference type="Gene3D" id="3.40.640.10">
    <property type="entry name" value="Type I PLP-dependent aspartate aminotransferase-like (Major domain)"/>
    <property type="match status" value="1"/>
</dbReference>
<dbReference type="Gene3D" id="3.90.105.10">
    <property type="entry name" value="Molybdopterin biosynthesis moea protein, domain 2"/>
    <property type="match status" value="1"/>
</dbReference>
<dbReference type="InterPro" id="IPR052357">
    <property type="entry name" value="Orn_Lys_Arg_decarboxylase-I"/>
</dbReference>
<sequence>MDREKTTVQFLMEHAAKKPVSFHMPGHKGAQLYRRFGYGEFLDRFMDCDVTEIPGADNLFQTEGVLKGTQERYARLYQTDHSYLLINGTSCGIIAAILASVPEGGKLIMARNCHKSVFNALALGKVSPVYLYPQLIEEYGILGQVTPQEVERALLENPQAGAVILPSPNYYGVCSDIKAIADLVHKHGKVLIVDQAHGAHLKWLSQAGEGPACAEDLGADIVINSIHKTLASFTQSAVLNLNSHRVDRYVLEDKLQAVQSTSPSYLLMASLDINADLLEKKGSELMVQWRENLNAFYEGVKRIPNVRVMDNLENFDRSKINLDTTLLGISAGRLEELLMERGVFAELTTGNILMLMTGIGNQRRDFDVLLHALREISKLYGNGKKQEQAAVHTAGGGRSPGKKRIYDIPKDKRRVLLSDAAGCICASSIIPYPPGIPLICPGEKIEAEDIDYIAGLRAAGEKVIGVNEEGEVTVGK</sequence>
<dbReference type="InterPro" id="IPR000310">
    <property type="entry name" value="Orn/Lys/Arg_deCO2ase_major_dom"/>
</dbReference>
<name>A0A9J6QWH0_9FIRM</name>
<dbReference type="EMBL" id="JAOSHN010000006">
    <property type="protein sequence ID" value="MCU7379766.1"/>
    <property type="molecule type" value="Genomic_DNA"/>
</dbReference>
<feature type="domain" description="Orn/Lys/Arg decarboxylases family 1 pyridoxal-P attachment site" evidence="6">
    <location>
        <begin position="9"/>
        <end position="308"/>
    </location>
</feature>
<keyword evidence="3" id="KW-0210">Decarboxylase</keyword>
<keyword evidence="8" id="KW-0032">Aminotransferase</keyword>
<dbReference type="GO" id="GO:0008483">
    <property type="term" value="F:transaminase activity"/>
    <property type="evidence" value="ECO:0007669"/>
    <property type="project" value="UniProtKB-KW"/>
</dbReference>
<dbReference type="RefSeq" id="WP_253020888.1">
    <property type="nucleotide sequence ID" value="NZ_JAOSHN010000006.1"/>
</dbReference>
<protein>
    <submittedName>
        <fullName evidence="8">Aminotransferase class V-fold PLP-dependent enzyme</fullName>
    </submittedName>
</protein>
<comment type="similarity">
    <text evidence="2">Belongs to the Orn/Lys/Arg decarboxylase class-I family.</text>
</comment>
<dbReference type="PANTHER" id="PTHR43277">
    <property type="entry name" value="ARGININE DECARBOXYLASE"/>
    <property type="match status" value="1"/>
</dbReference>
<dbReference type="InterPro" id="IPR008286">
    <property type="entry name" value="Prn/Lys/Arg_de-COase_C"/>
</dbReference>
<evidence type="ECO:0000259" key="6">
    <source>
        <dbReference type="Pfam" id="PF01276"/>
    </source>
</evidence>
<evidence type="ECO:0000256" key="2">
    <source>
        <dbReference type="ARBA" id="ARBA00010671"/>
    </source>
</evidence>
<organism evidence="8 9">
    <name type="scientific">Hominibacterium faecale</name>
    <dbReference type="NCBI Taxonomy" id="2839743"/>
    <lineage>
        <taxon>Bacteria</taxon>
        <taxon>Bacillati</taxon>
        <taxon>Bacillota</taxon>
        <taxon>Clostridia</taxon>
        <taxon>Peptostreptococcales</taxon>
        <taxon>Anaerovoracaceae</taxon>
        <taxon>Hominibacterium</taxon>
    </lineage>
</organism>
<evidence type="ECO:0000259" key="7">
    <source>
        <dbReference type="Pfam" id="PF03711"/>
    </source>
</evidence>
<dbReference type="SUPFAM" id="SSF53383">
    <property type="entry name" value="PLP-dependent transferases"/>
    <property type="match status" value="1"/>
</dbReference>
<keyword evidence="8" id="KW-0808">Transferase</keyword>
<keyword evidence="5" id="KW-0456">Lyase</keyword>
<dbReference type="Pfam" id="PF03711">
    <property type="entry name" value="OKR_DC_1_C"/>
    <property type="match status" value="1"/>
</dbReference>
<dbReference type="Proteomes" id="UP001065549">
    <property type="component" value="Unassembled WGS sequence"/>
</dbReference>
<comment type="caution">
    <text evidence="8">The sequence shown here is derived from an EMBL/GenBank/DDBJ whole genome shotgun (WGS) entry which is preliminary data.</text>
</comment>
<gene>
    <name evidence="8" type="ORF">OBO34_15580</name>
</gene>
<evidence type="ECO:0000256" key="3">
    <source>
        <dbReference type="ARBA" id="ARBA00022793"/>
    </source>
</evidence>
<evidence type="ECO:0000256" key="5">
    <source>
        <dbReference type="ARBA" id="ARBA00023239"/>
    </source>
</evidence>
<dbReference type="AlphaFoldDB" id="A0A9J6QWH0"/>
<feature type="domain" description="Orn/Lys/Arg decarboxylase C-terminal" evidence="7">
    <location>
        <begin position="412"/>
        <end position="468"/>
    </location>
</feature>
<keyword evidence="4" id="KW-0663">Pyridoxal phosphate</keyword>
<proteinExistence type="inferred from homology"/>
<evidence type="ECO:0000256" key="1">
    <source>
        <dbReference type="ARBA" id="ARBA00001933"/>
    </source>
</evidence>
<evidence type="ECO:0000313" key="9">
    <source>
        <dbReference type="Proteomes" id="UP001065549"/>
    </source>
</evidence>
<dbReference type="PANTHER" id="PTHR43277:SF4">
    <property type="entry name" value="ARGININE DECARBOXYLASE"/>
    <property type="match status" value="1"/>
</dbReference>
<evidence type="ECO:0000256" key="4">
    <source>
        <dbReference type="ARBA" id="ARBA00022898"/>
    </source>
</evidence>